<evidence type="ECO:0000256" key="2">
    <source>
        <dbReference type="ARBA" id="ARBA00004651"/>
    </source>
</evidence>
<feature type="transmembrane region" description="Helical" evidence="14">
    <location>
        <begin position="9"/>
        <end position="31"/>
    </location>
</feature>
<organism evidence="17 18">
    <name type="scientific">Parahalioglobus pacificus</name>
    <dbReference type="NCBI Taxonomy" id="930806"/>
    <lineage>
        <taxon>Bacteria</taxon>
        <taxon>Pseudomonadati</taxon>
        <taxon>Pseudomonadota</taxon>
        <taxon>Gammaproteobacteria</taxon>
        <taxon>Cellvibrionales</taxon>
        <taxon>Halieaceae</taxon>
        <taxon>Parahalioglobus</taxon>
    </lineage>
</organism>
<evidence type="ECO:0000256" key="1">
    <source>
        <dbReference type="ARBA" id="ARBA00000085"/>
    </source>
</evidence>
<evidence type="ECO:0000256" key="9">
    <source>
        <dbReference type="ARBA" id="ARBA00022777"/>
    </source>
</evidence>
<keyword evidence="11 14" id="KW-1133">Transmembrane helix</keyword>
<dbReference type="SMART" id="SM00388">
    <property type="entry name" value="HisKA"/>
    <property type="match status" value="1"/>
</dbReference>
<dbReference type="Pfam" id="PF00512">
    <property type="entry name" value="HisKA"/>
    <property type="match status" value="1"/>
</dbReference>
<keyword evidence="8" id="KW-0547">Nucleotide-binding</keyword>
<keyword evidence="6" id="KW-0808">Transferase</keyword>
<dbReference type="SUPFAM" id="SSF47384">
    <property type="entry name" value="Homodimeric domain of signal transducing histidine kinase"/>
    <property type="match status" value="1"/>
</dbReference>
<dbReference type="SMART" id="SM00387">
    <property type="entry name" value="HATPase_c"/>
    <property type="match status" value="1"/>
</dbReference>
<evidence type="ECO:0000256" key="5">
    <source>
        <dbReference type="ARBA" id="ARBA00022553"/>
    </source>
</evidence>
<reference evidence="17" key="1">
    <citation type="journal article" date="2014" name="Int. J. Syst. Evol. Microbiol.">
        <title>Complete genome sequence of Corynebacterium casei LMG S-19264T (=DSM 44701T), isolated from a smear-ripened cheese.</title>
        <authorList>
            <consortium name="US DOE Joint Genome Institute (JGI-PGF)"/>
            <person name="Walter F."/>
            <person name="Albersmeier A."/>
            <person name="Kalinowski J."/>
            <person name="Ruckert C."/>
        </authorList>
    </citation>
    <scope>NUCLEOTIDE SEQUENCE</scope>
    <source>
        <strain evidence="17">KCTC 23430</strain>
    </source>
</reference>
<dbReference type="Proteomes" id="UP000644693">
    <property type="component" value="Unassembled WGS sequence"/>
</dbReference>
<evidence type="ECO:0000256" key="13">
    <source>
        <dbReference type="ARBA" id="ARBA00023136"/>
    </source>
</evidence>
<dbReference type="Pfam" id="PF18225">
    <property type="entry name" value="AbfS_sensor"/>
    <property type="match status" value="1"/>
</dbReference>
<dbReference type="CDD" id="cd00082">
    <property type="entry name" value="HisKA"/>
    <property type="match status" value="1"/>
</dbReference>
<dbReference type="PANTHER" id="PTHR45528:SF1">
    <property type="entry name" value="SENSOR HISTIDINE KINASE CPXA"/>
    <property type="match status" value="1"/>
</dbReference>
<evidence type="ECO:0000256" key="3">
    <source>
        <dbReference type="ARBA" id="ARBA00012438"/>
    </source>
</evidence>
<protein>
    <recommendedName>
        <fullName evidence="3">histidine kinase</fullName>
        <ecNumber evidence="3">2.7.13.3</ecNumber>
    </recommendedName>
</protein>
<dbReference type="RefSeq" id="WP_189474936.1">
    <property type="nucleotide sequence ID" value="NZ_BMYM01000001.1"/>
</dbReference>
<evidence type="ECO:0000256" key="12">
    <source>
        <dbReference type="ARBA" id="ARBA00023012"/>
    </source>
</evidence>
<sequence length="453" mass="50056">MPNRLFIKVFLGFWLISVSILGSWILLANYFDELPGGQTELRKDGPPPRYLLRLIYSLENQPLSRLPGIVERASERHGIDIYLLRRDGLELLDREVPAQVMRAARQLSPSKRRAMLKSPQGQIVAHTLFRGERERMAAVIAFPEPRAVVATLGANPLLRIAIAILISGLVCYLLSRLLTRRVKLLQSTAGKLAAGDLSARIPVAASGGDEADELARQFNHMASELEQRIQGQKRLLQDVSHELRSPLARLRIALALAQEQPEPDSQYLKRIEQETERLDELIGQLLTSQSDSLTLDTHIDLVPLLQDMAADADFEGKSQDKRVALFTDLDEAVVLSHGDLLQKCFENVVRNALSHTPSGTQVTLDLRRIEGNYHLSIEDCGPGVPESELERIFDPLYRVDRNRTRETGGYGLGLSIAKRAIEQHNGSLAATNTGAGLRVSATLPVGTDATAGS</sequence>
<dbReference type="InterPro" id="IPR005467">
    <property type="entry name" value="His_kinase_dom"/>
</dbReference>
<accession>A0A918XDA1</accession>
<keyword evidence="7 14" id="KW-0812">Transmembrane</keyword>
<comment type="caution">
    <text evidence="17">The sequence shown here is derived from an EMBL/GenBank/DDBJ whole genome shotgun (WGS) entry which is preliminary data.</text>
</comment>
<keyword evidence="10" id="KW-0067">ATP-binding</keyword>
<reference evidence="17" key="2">
    <citation type="submission" date="2020-09" db="EMBL/GenBank/DDBJ databases">
        <authorList>
            <person name="Sun Q."/>
            <person name="Kim S."/>
        </authorList>
    </citation>
    <scope>NUCLEOTIDE SEQUENCE</scope>
    <source>
        <strain evidence="17">KCTC 23430</strain>
    </source>
</reference>
<dbReference type="InterPro" id="IPR003660">
    <property type="entry name" value="HAMP_dom"/>
</dbReference>
<evidence type="ECO:0000256" key="14">
    <source>
        <dbReference type="SAM" id="Phobius"/>
    </source>
</evidence>
<evidence type="ECO:0000259" key="16">
    <source>
        <dbReference type="PROSITE" id="PS50885"/>
    </source>
</evidence>
<dbReference type="InterPro" id="IPR050398">
    <property type="entry name" value="HssS/ArlS-like"/>
</dbReference>
<dbReference type="SUPFAM" id="SSF55874">
    <property type="entry name" value="ATPase domain of HSP90 chaperone/DNA topoisomerase II/histidine kinase"/>
    <property type="match status" value="1"/>
</dbReference>
<keyword evidence="9 17" id="KW-0418">Kinase</keyword>
<dbReference type="SMART" id="SM00304">
    <property type="entry name" value="HAMP"/>
    <property type="match status" value="1"/>
</dbReference>
<dbReference type="InterPro" id="IPR004358">
    <property type="entry name" value="Sig_transdc_His_kin-like_C"/>
</dbReference>
<dbReference type="Pfam" id="PF02518">
    <property type="entry name" value="HATPase_c"/>
    <property type="match status" value="1"/>
</dbReference>
<evidence type="ECO:0000313" key="18">
    <source>
        <dbReference type="Proteomes" id="UP000644693"/>
    </source>
</evidence>
<feature type="domain" description="Histidine kinase" evidence="15">
    <location>
        <begin position="238"/>
        <end position="447"/>
    </location>
</feature>
<feature type="domain" description="HAMP" evidence="16">
    <location>
        <begin position="176"/>
        <end position="230"/>
    </location>
</feature>
<dbReference type="PROSITE" id="PS50109">
    <property type="entry name" value="HIS_KIN"/>
    <property type="match status" value="1"/>
</dbReference>
<dbReference type="InterPro" id="IPR041124">
    <property type="entry name" value="AbfS_sensor"/>
</dbReference>
<keyword evidence="4" id="KW-1003">Cell membrane</keyword>
<dbReference type="PROSITE" id="PS50885">
    <property type="entry name" value="HAMP"/>
    <property type="match status" value="1"/>
</dbReference>
<dbReference type="PANTHER" id="PTHR45528">
    <property type="entry name" value="SENSOR HISTIDINE KINASE CPXA"/>
    <property type="match status" value="1"/>
</dbReference>
<dbReference type="GO" id="GO:0000155">
    <property type="term" value="F:phosphorelay sensor kinase activity"/>
    <property type="evidence" value="ECO:0007669"/>
    <property type="project" value="InterPro"/>
</dbReference>
<dbReference type="SUPFAM" id="SSF158472">
    <property type="entry name" value="HAMP domain-like"/>
    <property type="match status" value="1"/>
</dbReference>
<dbReference type="EC" id="2.7.13.3" evidence="3"/>
<evidence type="ECO:0000313" key="17">
    <source>
        <dbReference type="EMBL" id="GHD27373.1"/>
    </source>
</evidence>
<dbReference type="AlphaFoldDB" id="A0A918XDA1"/>
<proteinExistence type="predicted"/>
<dbReference type="InterPro" id="IPR003594">
    <property type="entry name" value="HATPase_dom"/>
</dbReference>
<dbReference type="InterPro" id="IPR036097">
    <property type="entry name" value="HisK_dim/P_sf"/>
</dbReference>
<comment type="catalytic activity">
    <reaction evidence="1">
        <text>ATP + protein L-histidine = ADP + protein N-phospho-L-histidine.</text>
        <dbReference type="EC" id="2.7.13.3"/>
    </reaction>
</comment>
<evidence type="ECO:0000256" key="10">
    <source>
        <dbReference type="ARBA" id="ARBA00022840"/>
    </source>
</evidence>
<dbReference type="Gene3D" id="6.10.340.10">
    <property type="match status" value="1"/>
</dbReference>
<dbReference type="InterPro" id="IPR036890">
    <property type="entry name" value="HATPase_C_sf"/>
</dbReference>
<name>A0A918XDA1_9GAMM</name>
<comment type="subcellular location">
    <subcellularLocation>
        <location evidence="2">Cell membrane</location>
        <topology evidence="2">Multi-pass membrane protein</topology>
    </subcellularLocation>
</comment>
<dbReference type="Pfam" id="PF00672">
    <property type="entry name" value="HAMP"/>
    <property type="match status" value="1"/>
</dbReference>
<keyword evidence="5" id="KW-0597">Phosphoprotein</keyword>
<keyword evidence="13 14" id="KW-0472">Membrane</keyword>
<dbReference type="Gene3D" id="1.10.287.130">
    <property type="match status" value="1"/>
</dbReference>
<evidence type="ECO:0000256" key="11">
    <source>
        <dbReference type="ARBA" id="ARBA00022989"/>
    </source>
</evidence>
<evidence type="ECO:0000259" key="15">
    <source>
        <dbReference type="PROSITE" id="PS50109"/>
    </source>
</evidence>
<keyword evidence="12" id="KW-0902">Two-component regulatory system</keyword>
<dbReference type="GO" id="GO:0005524">
    <property type="term" value="F:ATP binding"/>
    <property type="evidence" value="ECO:0007669"/>
    <property type="project" value="UniProtKB-KW"/>
</dbReference>
<keyword evidence="18" id="KW-1185">Reference proteome</keyword>
<dbReference type="GO" id="GO:0005886">
    <property type="term" value="C:plasma membrane"/>
    <property type="evidence" value="ECO:0007669"/>
    <property type="project" value="UniProtKB-SubCell"/>
</dbReference>
<gene>
    <name evidence="17" type="primary">cpxA</name>
    <name evidence="17" type="ORF">GCM10007053_05550</name>
</gene>
<evidence type="ECO:0000256" key="6">
    <source>
        <dbReference type="ARBA" id="ARBA00022679"/>
    </source>
</evidence>
<feature type="transmembrane region" description="Helical" evidence="14">
    <location>
        <begin position="157"/>
        <end position="175"/>
    </location>
</feature>
<evidence type="ECO:0000256" key="7">
    <source>
        <dbReference type="ARBA" id="ARBA00022692"/>
    </source>
</evidence>
<dbReference type="Gene3D" id="3.30.565.10">
    <property type="entry name" value="Histidine kinase-like ATPase, C-terminal domain"/>
    <property type="match status" value="1"/>
</dbReference>
<dbReference type="CDD" id="cd06225">
    <property type="entry name" value="HAMP"/>
    <property type="match status" value="1"/>
</dbReference>
<dbReference type="InterPro" id="IPR003661">
    <property type="entry name" value="HisK_dim/P_dom"/>
</dbReference>
<evidence type="ECO:0000256" key="4">
    <source>
        <dbReference type="ARBA" id="ARBA00022475"/>
    </source>
</evidence>
<dbReference type="PRINTS" id="PR00344">
    <property type="entry name" value="BCTRLSENSOR"/>
</dbReference>
<evidence type="ECO:0000256" key="8">
    <source>
        <dbReference type="ARBA" id="ARBA00022741"/>
    </source>
</evidence>
<dbReference type="EMBL" id="BMYM01000001">
    <property type="protein sequence ID" value="GHD27373.1"/>
    <property type="molecule type" value="Genomic_DNA"/>
</dbReference>